<proteinExistence type="inferred from homology"/>
<dbReference type="PROSITE" id="PS51808">
    <property type="entry name" value="CHCH"/>
    <property type="match status" value="1"/>
</dbReference>
<evidence type="ECO:0000313" key="8">
    <source>
        <dbReference type="Proteomes" id="UP000283895"/>
    </source>
</evidence>
<name>A0A423X5D2_9PEZI</name>
<evidence type="ECO:0000256" key="1">
    <source>
        <dbReference type="ARBA" id="ARBA00004496"/>
    </source>
</evidence>
<dbReference type="STRING" id="356882.A0A423X5D2"/>
<feature type="compositionally biased region" description="Polar residues" evidence="6">
    <location>
        <begin position="93"/>
        <end position="109"/>
    </location>
</feature>
<dbReference type="OrthoDB" id="268594at2759"/>
<dbReference type="AlphaFoldDB" id="A0A423X5D2"/>
<gene>
    <name evidence="7" type="ORF">VMCG_01503</name>
</gene>
<evidence type="ECO:0008006" key="9">
    <source>
        <dbReference type="Google" id="ProtNLM"/>
    </source>
</evidence>
<dbReference type="GO" id="GO:0005758">
    <property type="term" value="C:mitochondrial intermembrane space"/>
    <property type="evidence" value="ECO:0007669"/>
    <property type="project" value="TreeGrafter"/>
</dbReference>
<evidence type="ECO:0000256" key="6">
    <source>
        <dbReference type="SAM" id="MobiDB-lite"/>
    </source>
</evidence>
<dbReference type="InterPro" id="IPR051383">
    <property type="entry name" value="COX19"/>
</dbReference>
<sequence length="109" mass="12120">MSGYGPGGGQMYTKPIPPSRRKREAIVRPTDMIVGECKQAMTQYLSCIKKVKGVNRDECRELAKNYLACRMDKNLMARDEFKNLGFQDPAENAASSKTANVNSTQSKPT</sequence>
<feature type="region of interest" description="Disordered" evidence="6">
    <location>
        <begin position="1"/>
        <end position="23"/>
    </location>
</feature>
<evidence type="ECO:0000256" key="5">
    <source>
        <dbReference type="ARBA" id="ARBA00038223"/>
    </source>
</evidence>
<comment type="caution">
    <text evidence="7">The sequence shown here is derived from an EMBL/GenBank/DDBJ whole genome shotgun (WGS) entry which is preliminary data.</text>
</comment>
<evidence type="ECO:0000256" key="3">
    <source>
        <dbReference type="ARBA" id="ARBA00023157"/>
    </source>
</evidence>
<reference evidence="7 8" key="1">
    <citation type="submission" date="2015-09" db="EMBL/GenBank/DDBJ databases">
        <title>Host preference determinants of Valsa canker pathogens revealed by comparative genomics.</title>
        <authorList>
            <person name="Yin Z."/>
            <person name="Huang L."/>
        </authorList>
    </citation>
    <scope>NUCLEOTIDE SEQUENCE [LARGE SCALE GENOMIC DNA]</scope>
    <source>
        <strain evidence="7 8">03-1</strain>
    </source>
</reference>
<dbReference type="PANTHER" id="PTHR21107:SF2">
    <property type="entry name" value="CYTOCHROME C OXIDASE ASSEMBLY PROTEIN COX19"/>
    <property type="match status" value="1"/>
</dbReference>
<evidence type="ECO:0000256" key="4">
    <source>
        <dbReference type="ARBA" id="ARBA00037279"/>
    </source>
</evidence>
<organism evidence="7 8">
    <name type="scientific">Cytospora schulzeri</name>
    <dbReference type="NCBI Taxonomy" id="448051"/>
    <lineage>
        <taxon>Eukaryota</taxon>
        <taxon>Fungi</taxon>
        <taxon>Dikarya</taxon>
        <taxon>Ascomycota</taxon>
        <taxon>Pezizomycotina</taxon>
        <taxon>Sordariomycetes</taxon>
        <taxon>Sordariomycetidae</taxon>
        <taxon>Diaporthales</taxon>
        <taxon>Cytosporaceae</taxon>
        <taxon>Cytospora</taxon>
    </lineage>
</organism>
<comment type="function">
    <text evidence="4">Required for the assembly of mitochondrial cytochrome c oxidase.</text>
</comment>
<protein>
    <recommendedName>
        <fullName evidence="9">CHCH domain-containing protein</fullName>
    </recommendedName>
</protein>
<dbReference type="EMBL" id="LKEA01000002">
    <property type="protein sequence ID" value="ROW11102.1"/>
    <property type="molecule type" value="Genomic_DNA"/>
</dbReference>
<keyword evidence="3" id="KW-1015">Disulfide bond</keyword>
<dbReference type="PANTHER" id="PTHR21107">
    <property type="entry name" value="CYTOCHROME C OXIDASE ASSEMBLY PROTEIN COX19"/>
    <property type="match status" value="1"/>
</dbReference>
<comment type="similarity">
    <text evidence="5">Belongs to the COX19 family.</text>
</comment>
<dbReference type="GO" id="GO:0033617">
    <property type="term" value="P:mitochondrial respiratory chain complex IV assembly"/>
    <property type="evidence" value="ECO:0007669"/>
    <property type="project" value="TreeGrafter"/>
</dbReference>
<feature type="compositionally biased region" description="Gly residues" evidence="6">
    <location>
        <begin position="1"/>
        <end position="10"/>
    </location>
</feature>
<evidence type="ECO:0000256" key="2">
    <source>
        <dbReference type="ARBA" id="ARBA00022490"/>
    </source>
</evidence>
<dbReference type="Proteomes" id="UP000283895">
    <property type="component" value="Unassembled WGS sequence"/>
</dbReference>
<keyword evidence="8" id="KW-1185">Reference proteome</keyword>
<keyword evidence="2" id="KW-0963">Cytoplasm</keyword>
<evidence type="ECO:0000313" key="7">
    <source>
        <dbReference type="EMBL" id="ROW11102.1"/>
    </source>
</evidence>
<accession>A0A423X5D2</accession>
<feature type="region of interest" description="Disordered" evidence="6">
    <location>
        <begin position="90"/>
        <end position="109"/>
    </location>
</feature>
<comment type="subcellular location">
    <subcellularLocation>
        <location evidence="1">Cytoplasm</location>
    </subcellularLocation>
</comment>